<evidence type="ECO:0000313" key="3">
    <source>
        <dbReference type="EMBL" id="KAK1740458.1"/>
    </source>
</evidence>
<dbReference type="Proteomes" id="UP001224775">
    <property type="component" value="Unassembled WGS sequence"/>
</dbReference>
<dbReference type="Gene3D" id="3.80.10.10">
    <property type="entry name" value="Ribonuclease Inhibitor"/>
    <property type="match status" value="2"/>
</dbReference>
<comment type="caution">
    <text evidence="3">The sequence shown here is derived from an EMBL/GenBank/DDBJ whole genome shotgun (WGS) entry which is preliminary data.</text>
</comment>
<protein>
    <recommendedName>
        <fullName evidence="2">F-box domain-containing protein</fullName>
    </recommendedName>
</protein>
<dbReference type="AlphaFoldDB" id="A0AAD9DC81"/>
<feature type="region of interest" description="Disordered" evidence="1">
    <location>
        <begin position="420"/>
        <end position="451"/>
    </location>
</feature>
<accession>A0AAD9DC81</accession>
<dbReference type="InterPro" id="IPR001810">
    <property type="entry name" value="F-box_dom"/>
</dbReference>
<name>A0AAD9DC81_9STRA</name>
<dbReference type="EMBL" id="JATAAI010000015">
    <property type="protein sequence ID" value="KAK1740458.1"/>
    <property type="molecule type" value="Genomic_DNA"/>
</dbReference>
<dbReference type="SUPFAM" id="SSF81383">
    <property type="entry name" value="F-box domain"/>
    <property type="match status" value="1"/>
</dbReference>
<keyword evidence="4" id="KW-1185">Reference proteome</keyword>
<reference evidence="3" key="1">
    <citation type="submission" date="2023-06" db="EMBL/GenBank/DDBJ databases">
        <title>Survivors Of The Sea: Transcriptome response of Skeletonema marinoi to long-term dormancy.</title>
        <authorList>
            <person name="Pinder M.I.M."/>
            <person name="Kourtchenko O."/>
            <person name="Robertson E.K."/>
            <person name="Larsson T."/>
            <person name="Maumus F."/>
            <person name="Osuna-Cruz C.M."/>
            <person name="Vancaester E."/>
            <person name="Stenow R."/>
            <person name="Vandepoele K."/>
            <person name="Ploug H."/>
            <person name="Bruchert V."/>
            <person name="Godhe A."/>
            <person name="Topel M."/>
        </authorList>
    </citation>
    <scope>NUCLEOTIDE SEQUENCE</scope>
    <source>
        <strain evidence="3">R05AC</strain>
    </source>
</reference>
<dbReference type="SUPFAM" id="SSF52058">
    <property type="entry name" value="L domain-like"/>
    <property type="match status" value="1"/>
</dbReference>
<sequence length="873" mass="99760">MPHPTESTLLDGQDGRLNAATMVNHLSASPGELDADVIAIMFGYLAPEAIMPLRRVCTKWRDAAKKAIVPLTDFVVDGEKKINAMASMATALPNMQQISINYPHNYSRLKDNLFKFHLLQKLTISGCNNKLGLDLETLVSGLRLLRELKIIDNSSTKGNIASLRVLIDTLEVCSISFSPSPPQLRRLGDWGAYCLYKPFPINDVKGNFMDLADFPRLKSLNLIGTHATGDIRDIGECDFLNLEALDLPSEVLGGRGHEFQRISDVPDAMHAIHRLQQRSNFRVYKPSGWYLSKLSPDSYDDGPFSIQLVKAGTRRGWRWIACEVNWLDPLPDPDRSSSDYDAYVKKIQHIERSIIYKGFHQPPTAEQCRRLSEEVDDYYDLDLSPMSTILLRKVRQQNEYSYVCSPGYFPATRVTINSAKKEEQSNSSIANKQQQSAATLRTTMPHPTESTLLKDNQDGRLNAVTMVHHLSASLDELSADVIAIIFGYLPTRIIMPLRRVCTKWRDAAKKTIVPLSDFVVDSAEKFNVMNSMTTELPNLQQISLRNGNYRFVDGEDPVERERLLSDSNILVDIEIMSIFRKLHSLTMTHAPLNGRFPLLFNFPLLQELNIFICSYLKWDLEVLGGLPLLRRLNISFNCSLTGNIASLRVLKDSLELVKIVRAERVQGNFMDLADFPRLKSLNLIYTDVTGDIRDIAENDFLKLDFLDLPIGVVGGNGFEFQRISDVPDALRAIHRLEKHTKIGVYKPYWWRLSSQSPDSYDPWQRGIDPWRRGPHYMPLESKLYPPFTIELVSAGSRRGWRWYSENMSCKFNWLDPEPDRKSIDYETYIKDKENIERDDIICSEGDNFYHLGHRQPPTEEQFRQLCETFEPRE</sequence>
<dbReference type="SMART" id="SM00256">
    <property type="entry name" value="FBOX"/>
    <property type="match status" value="2"/>
</dbReference>
<dbReference type="Gene3D" id="1.20.1280.50">
    <property type="match status" value="1"/>
</dbReference>
<evidence type="ECO:0000313" key="4">
    <source>
        <dbReference type="Proteomes" id="UP001224775"/>
    </source>
</evidence>
<evidence type="ECO:0000259" key="2">
    <source>
        <dbReference type="SMART" id="SM00256"/>
    </source>
</evidence>
<feature type="domain" description="F-box" evidence="2">
    <location>
        <begin position="33"/>
        <end position="72"/>
    </location>
</feature>
<dbReference type="PANTHER" id="PTHR38926">
    <property type="entry name" value="F-BOX DOMAIN CONTAINING PROTEIN, EXPRESSED"/>
    <property type="match status" value="1"/>
</dbReference>
<feature type="domain" description="F-box" evidence="2">
    <location>
        <begin position="477"/>
        <end position="516"/>
    </location>
</feature>
<organism evidence="3 4">
    <name type="scientific">Skeletonema marinoi</name>
    <dbReference type="NCBI Taxonomy" id="267567"/>
    <lineage>
        <taxon>Eukaryota</taxon>
        <taxon>Sar</taxon>
        <taxon>Stramenopiles</taxon>
        <taxon>Ochrophyta</taxon>
        <taxon>Bacillariophyta</taxon>
        <taxon>Coscinodiscophyceae</taxon>
        <taxon>Thalassiosirophycidae</taxon>
        <taxon>Thalassiosirales</taxon>
        <taxon>Skeletonemataceae</taxon>
        <taxon>Skeletonema</taxon>
        <taxon>Skeletonema marinoi-dohrnii complex</taxon>
    </lineage>
</organism>
<dbReference type="Pfam" id="PF00646">
    <property type="entry name" value="F-box"/>
    <property type="match status" value="1"/>
</dbReference>
<gene>
    <name evidence="3" type="ORF">QTG54_008553</name>
</gene>
<dbReference type="InterPro" id="IPR032675">
    <property type="entry name" value="LRR_dom_sf"/>
</dbReference>
<dbReference type="PANTHER" id="PTHR38926:SF5">
    <property type="entry name" value="F-BOX AND LEUCINE-RICH REPEAT PROTEIN 6"/>
    <property type="match status" value="1"/>
</dbReference>
<dbReference type="InterPro" id="IPR036047">
    <property type="entry name" value="F-box-like_dom_sf"/>
</dbReference>
<feature type="compositionally biased region" description="Polar residues" evidence="1">
    <location>
        <begin position="425"/>
        <end position="442"/>
    </location>
</feature>
<proteinExistence type="predicted"/>
<evidence type="ECO:0000256" key="1">
    <source>
        <dbReference type="SAM" id="MobiDB-lite"/>
    </source>
</evidence>